<dbReference type="AlphaFoldDB" id="B0DNN4"/>
<dbReference type="EMBL" id="DS547122">
    <property type="protein sequence ID" value="EDR03753.1"/>
    <property type="molecule type" value="Genomic_DNA"/>
</dbReference>
<keyword evidence="3" id="KW-1185">Reference proteome</keyword>
<dbReference type="InParanoid" id="B0DNN4"/>
<protein>
    <submittedName>
        <fullName evidence="2">Predicted protein</fullName>
    </submittedName>
</protein>
<evidence type="ECO:0000313" key="3">
    <source>
        <dbReference type="Proteomes" id="UP000001194"/>
    </source>
</evidence>
<feature type="chain" id="PRO_5002749359" evidence="1">
    <location>
        <begin position="24"/>
        <end position="255"/>
    </location>
</feature>
<evidence type="ECO:0000313" key="2">
    <source>
        <dbReference type="EMBL" id="EDR03753.1"/>
    </source>
</evidence>
<gene>
    <name evidence="2" type="ORF">LACBIDRAFT_331169</name>
</gene>
<dbReference type="KEGG" id="lbc:LACBIDRAFT_331169"/>
<keyword evidence="1" id="KW-0732">Signal</keyword>
<feature type="signal peptide" evidence="1">
    <location>
        <begin position="1"/>
        <end position="23"/>
    </location>
</feature>
<accession>B0DNN4</accession>
<name>B0DNN4_LACBS</name>
<proteinExistence type="predicted"/>
<evidence type="ECO:0000256" key="1">
    <source>
        <dbReference type="SAM" id="SignalP"/>
    </source>
</evidence>
<organism evidence="3">
    <name type="scientific">Laccaria bicolor (strain S238N-H82 / ATCC MYA-4686)</name>
    <name type="common">Bicoloured deceiver</name>
    <name type="synonym">Laccaria laccata var. bicolor</name>
    <dbReference type="NCBI Taxonomy" id="486041"/>
    <lineage>
        <taxon>Eukaryota</taxon>
        <taxon>Fungi</taxon>
        <taxon>Dikarya</taxon>
        <taxon>Basidiomycota</taxon>
        <taxon>Agaricomycotina</taxon>
        <taxon>Agaricomycetes</taxon>
        <taxon>Agaricomycetidae</taxon>
        <taxon>Agaricales</taxon>
        <taxon>Agaricineae</taxon>
        <taxon>Hydnangiaceae</taxon>
        <taxon>Laccaria</taxon>
    </lineage>
</organism>
<dbReference type="GeneID" id="6081241"/>
<dbReference type="HOGENOM" id="CLU_1090161_0_0_1"/>
<dbReference type="RefSeq" id="XP_001885606.1">
    <property type="nucleotide sequence ID" value="XM_001885571.1"/>
</dbReference>
<dbReference type="Proteomes" id="UP000001194">
    <property type="component" value="Unassembled WGS sequence"/>
</dbReference>
<reference evidence="2 3" key="1">
    <citation type="journal article" date="2008" name="Nature">
        <title>The genome of Laccaria bicolor provides insights into mycorrhizal symbiosis.</title>
        <authorList>
            <person name="Martin F."/>
            <person name="Aerts A."/>
            <person name="Ahren D."/>
            <person name="Brun A."/>
            <person name="Danchin E.G.J."/>
            <person name="Duchaussoy F."/>
            <person name="Gibon J."/>
            <person name="Kohler A."/>
            <person name="Lindquist E."/>
            <person name="Pereda V."/>
            <person name="Salamov A."/>
            <person name="Shapiro H.J."/>
            <person name="Wuyts J."/>
            <person name="Blaudez D."/>
            <person name="Buee M."/>
            <person name="Brokstein P."/>
            <person name="Canbaeck B."/>
            <person name="Cohen D."/>
            <person name="Courty P.E."/>
            <person name="Coutinho P.M."/>
            <person name="Delaruelle C."/>
            <person name="Detter J.C."/>
            <person name="Deveau A."/>
            <person name="DiFazio S."/>
            <person name="Duplessis S."/>
            <person name="Fraissinet-Tachet L."/>
            <person name="Lucic E."/>
            <person name="Frey-Klett P."/>
            <person name="Fourrey C."/>
            <person name="Feussner I."/>
            <person name="Gay G."/>
            <person name="Grimwood J."/>
            <person name="Hoegger P.J."/>
            <person name="Jain P."/>
            <person name="Kilaru S."/>
            <person name="Labbe J."/>
            <person name="Lin Y.C."/>
            <person name="Legue V."/>
            <person name="Le Tacon F."/>
            <person name="Marmeisse R."/>
            <person name="Melayah D."/>
            <person name="Montanini B."/>
            <person name="Muratet M."/>
            <person name="Nehls U."/>
            <person name="Niculita-Hirzel H."/>
            <person name="Oudot-Le Secq M.P."/>
            <person name="Peter M."/>
            <person name="Quesneville H."/>
            <person name="Rajashekar B."/>
            <person name="Reich M."/>
            <person name="Rouhier N."/>
            <person name="Schmutz J."/>
            <person name="Yin T."/>
            <person name="Chalot M."/>
            <person name="Henrissat B."/>
            <person name="Kuees U."/>
            <person name="Lucas S."/>
            <person name="Van de Peer Y."/>
            <person name="Podila G.K."/>
            <person name="Polle A."/>
            <person name="Pukkila P.J."/>
            <person name="Richardson P.M."/>
            <person name="Rouze P."/>
            <person name="Sanders I.R."/>
            <person name="Stajich J.E."/>
            <person name="Tunlid A."/>
            <person name="Tuskan G."/>
            <person name="Grigoriev I.V."/>
        </authorList>
    </citation>
    <scope>NUCLEOTIDE SEQUENCE [LARGE SCALE GENOMIC DNA]</scope>
    <source>
        <strain evidence="3">S238N-H82 / ATCC MYA-4686</strain>
    </source>
</reference>
<sequence>MTWQLSLMCQRWWCFLVISVVSPSSNLFSWDYRFQVYEIYPHHDHPQFVLLSDWLLVQPMNSGTHLYSINLNRIVFKFGDVLKVWDFVAETSAMWRVPDTHLRKVRFFSIYATHLSGFAGFQIIIAGDAIILLGNAGVSVWNIPPLLPHDREHTTLPHADIPILNPLFRIDYPEWMPPLDYESVIQRPGDWYAEPWCYDIVTPSELGFEISRYRVIFNMDMTAGTIKKTAGFELVTGTKRILTTSLSPIACVTTS</sequence>
<dbReference type="OrthoDB" id="3145038at2759"/>